<evidence type="ECO:0000313" key="4">
    <source>
        <dbReference type="Proteomes" id="UP000236327"/>
    </source>
</evidence>
<dbReference type="Pfam" id="PF06877">
    <property type="entry name" value="RraB"/>
    <property type="match status" value="1"/>
</dbReference>
<keyword evidence="4" id="KW-1185">Reference proteome</keyword>
<evidence type="ECO:0000313" key="3">
    <source>
        <dbReference type="EMBL" id="PNU03224.1"/>
    </source>
</evidence>
<reference evidence="3 4" key="1">
    <citation type="submission" date="2016-05" db="EMBL/GenBank/DDBJ databases">
        <title>Complete genome sequence of Novosphingobium guangzhouense SA925(T).</title>
        <authorList>
            <person name="Sha S."/>
        </authorList>
    </citation>
    <scope>NUCLEOTIDE SEQUENCE [LARGE SCALE GENOMIC DNA]</scope>
    <source>
        <strain evidence="3 4">SA925</strain>
    </source>
</reference>
<feature type="compositionally biased region" description="Basic and acidic residues" evidence="1">
    <location>
        <begin position="35"/>
        <end position="48"/>
    </location>
</feature>
<dbReference type="RefSeq" id="WP_146037331.1">
    <property type="nucleotide sequence ID" value="NZ_LYMM01000055.1"/>
</dbReference>
<organism evidence="3 4">
    <name type="scientific">Novosphingobium guangzhouense</name>
    <dbReference type="NCBI Taxonomy" id="1850347"/>
    <lineage>
        <taxon>Bacteria</taxon>
        <taxon>Pseudomonadati</taxon>
        <taxon>Pseudomonadota</taxon>
        <taxon>Alphaproteobacteria</taxon>
        <taxon>Sphingomonadales</taxon>
        <taxon>Sphingomonadaceae</taxon>
        <taxon>Novosphingobium</taxon>
    </lineage>
</organism>
<dbReference type="EMBL" id="LYMM01000055">
    <property type="protein sequence ID" value="PNU03224.1"/>
    <property type="molecule type" value="Genomic_DNA"/>
</dbReference>
<evidence type="ECO:0000256" key="1">
    <source>
        <dbReference type="SAM" id="MobiDB-lite"/>
    </source>
</evidence>
<feature type="region of interest" description="Disordered" evidence="1">
    <location>
        <begin position="1"/>
        <end position="61"/>
    </location>
</feature>
<proteinExistence type="predicted"/>
<comment type="caution">
    <text evidence="3">The sequence shown here is derived from an EMBL/GenBank/DDBJ whole genome shotgun (WGS) entry which is preliminary data.</text>
</comment>
<sequence>MQADDDRPNNREVENEMICPPPHEGMPPRPATEPARADLDSDRDREPGAGETAKNCGLQHGLHAPEEKTVIFSFLFLNRASAQAFAVAIENEHVRAEIVEPKDGAAPCTVRVATRLIAHARQIAAMQKDLQGTAELREGRSNGWHFLETGHKEG</sequence>
<feature type="compositionally biased region" description="Pro residues" evidence="1">
    <location>
        <begin position="19"/>
        <end position="31"/>
    </location>
</feature>
<protein>
    <recommendedName>
        <fullName evidence="2">Regulator of ribonuclease activity B domain-containing protein</fullName>
    </recommendedName>
</protein>
<accession>A0A2K2FWT2</accession>
<dbReference type="OrthoDB" id="7191183at2"/>
<evidence type="ECO:0000259" key="2">
    <source>
        <dbReference type="Pfam" id="PF06877"/>
    </source>
</evidence>
<feature type="compositionally biased region" description="Basic and acidic residues" evidence="1">
    <location>
        <begin position="1"/>
        <end position="14"/>
    </location>
</feature>
<feature type="domain" description="Regulator of ribonuclease activity B" evidence="2">
    <location>
        <begin position="59"/>
        <end position="144"/>
    </location>
</feature>
<dbReference type="AlphaFoldDB" id="A0A2K2FWT2"/>
<dbReference type="Proteomes" id="UP000236327">
    <property type="component" value="Unassembled WGS sequence"/>
</dbReference>
<name>A0A2K2FWT2_9SPHN</name>
<gene>
    <name evidence="3" type="ORF">A8V01_24495</name>
</gene>
<dbReference type="InterPro" id="IPR009671">
    <property type="entry name" value="RraB_dom"/>
</dbReference>